<evidence type="ECO:0000256" key="1">
    <source>
        <dbReference type="SAM" id="MobiDB-lite"/>
    </source>
</evidence>
<sequence length="81" mass="9117">MVAIVQPKSRAISGKVNMRVVWSKASKNHPRKEARVTCQKGRRLGREAVEEEDAAVMAPLRKRRSDDVEEGAHKERTSYGS</sequence>
<feature type="region of interest" description="Disordered" evidence="1">
    <location>
        <begin position="57"/>
        <end position="81"/>
    </location>
</feature>
<accession>A0ABQ0NXY2</accession>
<name>A0ABQ0NXY2_9PROT</name>
<comment type="caution">
    <text evidence="2">The sequence shown here is derived from an EMBL/GenBank/DDBJ whole genome shotgun (WGS) entry which is preliminary data.</text>
</comment>
<evidence type="ECO:0000313" key="2">
    <source>
        <dbReference type="EMBL" id="GBQ06143.1"/>
    </source>
</evidence>
<dbReference type="Proteomes" id="UP001062901">
    <property type="component" value="Unassembled WGS sequence"/>
</dbReference>
<organism evidence="2 3">
    <name type="scientific">Saccharibacter floricola DSM 15669</name>
    <dbReference type="NCBI Taxonomy" id="1123227"/>
    <lineage>
        <taxon>Bacteria</taxon>
        <taxon>Pseudomonadati</taxon>
        <taxon>Pseudomonadota</taxon>
        <taxon>Alphaproteobacteria</taxon>
        <taxon>Acetobacterales</taxon>
        <taxon>Acetobacteraceae</taxon>
        <taxon>Saccharibacter</taxon>
    </lineage>
</organism>
<keyword evidence="3" id="KW-1185">Reference proteome</keyword>
<dbReference type="EMBL" id="BAQD01000009">
    <property type="protein sequence ID" value="GBQ06143.1"/>
    <property type="molecule type" value="Genomic_DNA"/>
</dbReference>
<protein>
    <submittedName>
        <fullName evidence="2">Uncharacterized protein</fullName>
    </submittedName>
</protein>
<proteinExistence type="predicted"/>
<gene>
    <name evidence="2" type="ORF">AA15669_0804</name>
</gene>
<feature type="compositionally biased region" description="Basic and acidic residues" evidence="1">
    <location>
        <begin position="64"/>
        <end position="81"/>
    </location>
</feature>
<reference evidence="2" key="1">
    <citation type="submission" date="2013-04" db="EMBL/GenBank/DDBJ databases">
        <title>The genome sequencing project of 58 acetic acid bacteria.</title>
        <authorList>
            <person name="Okamoto-Kainuma A."/>
            <person name="Ishikawa M."/>
            <person name="Umino S."/>
            <person name="Koizumi Y."/>
            <person name="Shiwa Y."/>
            <person name="Yoshikawa H."/>
            <person name="Matsutani M."/>
            <person name="Matsushita K."/>
        </authorList>
    </citation>
    <scope>NUCLEOTIDE SEQUENCE</scope>
    <source>
        <strain evidence="2">DSM 15669</strain>
    </source>
</reference>
<evidence type="ECO:0000313" key="3">
    <source>
        <dbReference type="Proteomes" id="UP001062901"/>
    </source>
</evidence>